<dbReference type="AlphaFoldDB" id="A0AAU6QEG0"/>
<evidence type="ECO:0000256" key="6">
    <source>
        <dbReference type="ARBA" id="ARBA00022448"/>
    </source>
</evidence>
<dbReference type="GO" id="GO:0008137">
    <property type="term" value="F:NADH dehydrogenase (ubiquinone) activity"/>
    <property type="evidence" value="ECO:0007669"/>
    <property type="project" value="UniProtKB-UniRule"/>
</dbReference>
<evidence type="ECO:0000256" key="1">
    <source>
        <dbReference type="ARBA" id="ARBA00003257"/>
    </source>
</evidence>
<feature type="transmembrane region" description="Helical" evidence="17">
    <location>
        <begin position="78"/>
        <end position="98"/>
    </location>
</feature>
<comment type="function">
    <text evidence="17">Core subunit of the mitochondrial membrane respiratory chain NADH dehydrogenase (Complex I) which catalyzes electron transfer from NADH through the respiratory chain, using ubiquinone as an electron acceptor. Essential for the catalytic activity and assembly of complex I.</text>
</comment>
<feature type="transmembrane region" description="Helical" evidence="17">
    <location>
        <begin position="415"/>
        <end position="432"/>
    </location>
</feature>
<feature type="transmembrane region" description="Helical" evidence="17">
    <location>
        <begin position="104"/>
        <end position="125"/>
    </location>
</feature>
<evidence type="ECO:0000256" key="14">
    <source>
        <dbReference type="ARBA" id="ARBA00023128"/>
    </source>
</evidence>
<feature type="transmembrane region" description="Helical" evidence="17">
    <location>
        <begin position="137"/>
        <end position="156"/>
    </location>
</feature>
<evidence type="ECO:0000256" key="8">
    <source>
        <dbReference type="ARBA" id="ARBA00022692"/>
    </source>
</evidence>
<dbReference type="GO" id="GO:0003954">
    <property type="term" value="F:NADH dehydrogenase activity"/>
    <property type="evidence" value="ECO:0007669"/>
    <property type="project" value="TreeGrafter"/>
</dbReference>
<protein>
    <recommendedName>
        <fullName evidence="5 17">NADH-ubiquinone oxidoreductase chain 4</fullName>
        <ecNumber evidence="4 17">7.1.1.2</ecNumber>
    </recommendedName>
</protein>
<evidence type="ECO:0000256" key="10">
    <source>
        <dbReference type="ARBA" id="ARBA00022982"/>
    </source>
</evidence>
<geneLocation type="mitochondrion" evidence="19"/>
<keyword evidence="12 17" id="KW-0520">NAD</keyword>
<organism evidence="19">
    <name type="scientific">Sperchon placodermus</name>
    <dbReference type="NCBI Taxonomy" id="3136837"/>
    <lineage>
        <taxon>Eukaryota</taxon>
        <taxon>Metazoa</taxon>
        <taxon>Ecdysozoa</taxon>
        <taxon>Arthropoda</taxon>
        <taxon>Chelicerata</taxon>
        <taxon>Arachnida</taxon>
        <taxon>Acari</taxon>
        <taxon>Acariformes</taxon>
        <taxon>Trombidiformes</taxon>
        <taxon>Prostigmata</taxon>
        <taxon>Anystina</taxon>
        <taxon>Parasitengona</taxon>
        <taxon>Hydracarina</taxon>
        <taxon>Sperchontoidea</taxon>
        <taxon>Sperchontidae</taxon>
        <taxon>Sperchon</taxon>
    </lineage>
</organism>
<evidence type="ECO:0000256" key="9">
    <source>
        <dbReference type="ARBA" id="ARBA00022967"/>
    </source>
</evidence>
<comment type="subcellular location">
    <subcellularLocation>
        <location evidence="2 17">Mitochondrion membrane</location>
        <topology evidence="2 17">Multi-pass membrane protein</topology>
    </subcellularLocation>
</comment>
<evidence type="ECO:0000259" key="18">
    <source>
        <dbReference type="Pfam" id="PF00361"/>
    </source>
</evidence>
<dbReference type="InterPro" id="IPR001750">
    <property type="entry name" value="ND/Mrp_TM"/>
</dbReference>
<evidence type="ECO:0000256" key="15">
    <source>
        <dbReference type="ARBA" id="ARBA00023136"/>
    </source>
</evidence>
<reference evidence="19" key="1">
    <citation type="submission" date="2023-12" db="EMBL/GenBank/DDBJ databases">
        <authorList>
            <person name="Li p."/>
        </authorList>
    </citation>
    <scope>NUCLEOTIDE SEQUENCE</scope>
</reference>
<feature type="transmembrane region" description="Helical" evidence="17">
    <location>
        <begin position="293"/>
        <end position="313"/>
    </location>
</feature>
<keyword evidence="15 17" id="KW-0472">Membrane</keyword>
<comment type="function">
    <text evidence="1">Core subunit of the mitochondrial membrane respiratory chain NADH dehydrogenase (Complex I) that is believed to belong to the minimal assembly required for catalysis. Complex I functions in the transfer of electrons from NADH to the respiratory chain. The immediate electron acceptor for the enzyme is believed to be ubiquinone.</text>
</comment>
<feature type="transmembrane region" description="Helical" evidence="17">
    <location>
        <begin position="352"/>
        <end position="371"/>
    </location>
</feature>
<feature type="transmembrane region" description="Helical" evidence="17">
    <location>
        <begin position="268"/>
        <end position="287"/>
    </location>
</feature>
<keyword evidence="10 17" id="KW-0249">Electron transport</keyword>
<proteinExistence type="inferred from homology"/>
<evidence type="ECO:0000256" key="4">
    <source>
        <dbReference type="ARBA" id="ARBA00012944"/>
    </source>
</evidence>
<evidence type="ECO:0000256" key="17">
    <source>
        <dbReference type="RuleBase" id="RU003297"/>
    </source>
</evidence>
<keyword evidence="13 17" id="KW-0830">Ubiquinone</keyword>
<evidence type="ECO:0000256" key="2">
    <source>
        <dbReference type="ARBA" id="ARBA00004225"/>
    </source>
</evidence>
<comment type="catalytic activity">
    <reaction evidence="16 17">
        <text>a ubiquinone + NADH + 5 H(+)(in) = a ubiquinol + NAD(+) + 4 H(+)(out)</text>
        <dbReference type="Rhea" id="RHEA:29091"/>
        <dbReference type="Rhea" id="RHEA-COMP:9565"/>
        <dbReference type="Rhea" id="RHEA-COMP:9566"/>
        <dbReference type="ChEBI" id="CHEBI:15378"/>
        <dbReference type="ChEBI" id="CHEBI:16389"/>
        <dbReference type="ChEBI" id="CHEBI:17976"/>
        <dbReference type="ChEBI" id="CHEBI:57540"/>
        <dbReference type="ChEBI" id="CHEBI:57945"/>
        <dbReference type="EC" id="7.1.1.2"/>
    </reaction>
</comment>
<dbReference type="PRINTS" id="PR01437">
    <property type="entry name" value="NUOXDRDTASE4"/>
</dbReference>
<evidence type="ECO:0000256" key="12">
    <source>
        <dbReference type="ARBA" id="ARBA00023027"/>
    </source>
</evidence>
<keyword evidence="9" id="KW-1278">Translocase</keyword>
<name>A0AAU6QEG0_9ACAR</name>
<dbReference type="GO" id="GO:0031966">
    <property type="term" value="C:mitochondrial membrane"/>
    <property type="evidence" value="ECO:0007669"/>
    <property type="project" value="UniProtKB-SubCell"/>
</dbReference>
<feature type="transmembrane region" description="Helical" evidence="17">
    <location>
        <begin position="242"/>
        <end position="261"/>
    </location>
</feature>
<keyword evidence="11 17" id="KW-1133">Transmembrane helix</keyword>
<keyword evidence="8 17" id="KW-0812">Transmembrane</keyword>
<dbReference type="Pfam" id="PF00361">
    <property type="entry name" value="Proton_antipo_M"/>
    <property type="match status" value="1"/>
</dbReference>
<accession>A0AAU6QEG0</accession>
<dbReference type="GO" id="GO:0048039">
    <property type="term" value="F:ubiquinone binding"/>
    <property type="evidence" value="ECO:0007669"/>
    <property type="project" value="TreeGrafter"/>
</dbReference>
<evidence type="ECO:0000313" key="19">
    <source>
        <dbReference type="EMBL" id="WYM45495.1"/>
    </source>
</evidence>
<dbReference type="InterPro" id="IPR003918">
    <property type="entry name" value="NADH_UbQ_OxRdtase"/>
</dbReference>
<dbReference type="GO" id="GO:0015990">
    <property type="term" value="P:electron transport coupled proton transport"/>
    <property type="evidence" value="ECO:0007669"/>
    <property type="project" value="TreeGrafter"/>
</dbReference>
<keyword evidence="14 17" id="KW-0496">Mitochondrion</keyword>
<comment type="similarity">
    <text evidence="3 17">Belongs to the complex I subunit 4 family.</text>
</comment>
<keyword evidence="6 17" id="KW-0813">Transport</keyword>
<sequence>MGFFFILPFFFFLLFNKMILDFFFLMSLYFLFYIFSSYLFEYFFFGFDILNWSLLLLSTVIISFMILSNLSFSLDLKFGINFMLSILFMFISLLFVFVSSNIMMFYIFFEFSIIPIFFMLCGWGFNFERLQAGFYMMMYTLLFSLPFLVFICLINFNIKTISFFSSYFLYESDFDFIFVFISIFMFLVKLPSYFFHLWLPKAHVEAPVSGSMILAGLLLKLGAFGLLMYLPFVFYNLFYVSSYFYFLGLWGGVLSCFICFRQVDLSKLVAFMSISHMGIVLSGIFSFSFISLFGLVFMLLAHGLSSSGLFFSLNCFYERFFSRSLVLIKGGNLLLVGLSLWFFILISSNISAPPSFNFFSELMLLIGVSFYSMESLFIFLLIMFVGTVCSFHLYMSSFHGFSQVFYSFDSLSIKEHFILFMHCFIIFILFIFI</sequence>
<dbReference type="GO" id="GO:0042773">
    <property type="term" value="P:ATP synthesis coupled electron transport"/>
    <property type="evidence" value="ECO:0007669"/>
    <property type="project" value="InterPro"/>
</dbReference>
<feature type="domain" description="NADH:quinone oxidoreductase/Mrp antiporter transmembrane" evidence="18">
    <location>
        <begin position="99"/>
        <end position="379"/>
    </location>
</feature>
<evidence type="ECO:0000256" key="3">
    <source>
        <dbReference type="ARBA" id="ARBA00009025"/>
    </source>
</evidence>
<evidence type="ECO:0000256" key="5">
    <source>
        <dbReference type="ARBA" id="ARBA00021006"/>
    </source>
</evidence>
<evidence type="ECO:0000256" key="11">
    <source>
        <dbReference type="ARBA" id="ARBA00022989"/>
    </source>
</evidence>
<keyword evidence="7 17" id="KW-0679">Respiratory chain</keyword>
<evidence type="ECO:0000256" key="7">
    <source>
        <dbReference type="ARBA" id="ARBA00022660"/>
    </source>
</evidence>
<feature type="transmembrane region" description="Helical" evidence="17">
    <location>
        <begin position="42"/>
        <end position="66"/>
    </location>
</feature>
<gene>
    <name evidence="19" type="primary">ND4</name>
</gene>
<dbReference type="EMBL" id="PP056090">
    <property type="protein sequence ID" value="WYM45495.1"/>
    <property type="molecule type" value="Genomic_DNA"/>
</dbReference>
<dbReference type="PANTHER" id="PTHR43507">
    <property type="entry name" value="NADH-UBIQUINONE OXIDOREDUCTASE CHAIN 4"/>
    <property type="match status" value="1"/>
</dbReference>
<feature type="transmembrane region" description="Helical" evidence="17">
    <location>
        <begin position="376"/>
        <end position="395"/>
    </location>
</feature>
<evidence type="ECO:0000256" key="16">
    <source>
        <dbReference type="ARBA" id="ARBA00049551"/>
    </source>
</evidence>
<feature type="transmembrane region" description="Helical" evidence="17">
    <location>
        <begin position="211"/>
        <end position="230"/>
    </location>
</feature>
<feature type="transmembrane region" description="Helical" evidence="17">
    <location>
        <begin position="325"/>
        <end position="346"/>
    </location>
</feature>
<dbReference type="PANTHER" id="PTHR43507:SF20">
    <property type="entry name" value="NADH-UBIQUINONE OXIDOREDUCTASE CHAIN 4"/>
    <property type="match status" value="1"/>
</dbReference>
<feature type="transmembrane region" description="Helical" evidence="17">
    <location>
        <begin position="7"/>
        <end position="36"/>
    </location>
</feature>
<dbReference type="EC" id="7.1.1.2" evidence="4 17"/>
<evidence type="ECO:0000256" key="13">
    <source>
        <dbReference type="ARBA" id="ARBA00023075"/>
    </source>
</evidence>
<feature type="transmembrane region" description="Helical" evidence="17">
    <location>
        <begin position="176"/>
        <end position="199"/>
    </location>
</feature>